<evidence type="ECO:0000313" key="3">
    <source>
        <dbReference type="EMBL" id="MBL3680120.1"/>
    </source>
</evidence>
<dbReference type="SUPFAM" id="SSF46785">
    <property type="entry name" value="Winged helix' DNA-binding domain"/>
    <property type="match status" value="1"/>
</dbReference>
<protein>
    <submittedName>
        <fullName evidence="3">WYL domain-containing transcriptional regulator</fullName>
    </submittedName>
</protein>
<evidence type="ECO:0000259" key="1">
    <source>
        <dbReference type="Pfam" id="PF08279"/>
    </source>
</evidence>
<dbReference type="Pfam" id="PF13280">
    <property type="entry name" value="WYL"/>
    <property type="match status" value="1"/>
</dbReference>
<organism evidence="3 4">
    <name type="scientific">Leucobacter chromiireducens subsp. solipictus</name>
    <dbReference type="NCBI Taxonomy" id="398235"/>
    <lineage>
        <taxon>Bacteria</taxon>
        <taxon>Bacillati</taxon>
        <taxon>Actinomycetota</taxon>
        <taxon>Actinomycetes</taxon>
        <taxon>Micrococcales</taxon>
        <taxon>Microbacteriaceae</taxon>
        <taxon>Leucobacter</taxon>
    </lineage>
</organism>
<dbReference type="Proteomes" id="UP001645859">
    <property type="component" value="Unassembled WGS sequence"/>
</dbReference>
<dbReference type="InterPro" id="IPR051534">
    <property type="entry name" value="CBASS_pafABC_assoc_protein"/>
</dbReference>
<dbReference type="InterPro" id="IPR036388">
    <property type="entry name" value="WH-like_DNA-bd_sf"/>
</dbReference>
<dbReference type="Gene3D" id="1.10.10.10">
    <property type="entry name" value="Winged helix-like DNA-binding domain superfamily/Winged helix DNA-binding domain"/>
    <property type="match status" value="1"/>
</dbReference>
<dbReference type="PROSITE" id="PS52050">
    <property type="entry name" value="WYL"/>
    <property type="match status" value="1"/>
</dbReference>
<name>A0ABS1SI28_9MICO</name>
<dbReference type="RefSeq" id="WP_202345385.1">
    <property type="nucleotide sequence ID" value="NZ_BAAAPI010000004.1"/>
</dbReference>
<dbReference type="InterPro" id="IPR036390">
    <property type="entry name" value="WH_DNA-bd_sf"/>
</dbReference>
<dbReference type="EMBL" id="QYAC01000006">
    <property type="protein sequence ID" value="MBL3680120.1"/>
    <property type="molecule type" value="Genomic_DNA"/>
</dbReference>
<proteinExistence type="predicted"/>
<dbReference type="InterPro" id="IPR026881">
    <property type="entry name" value="WYL_dom"/>
</dbReference>
<dbReference type="Pfam" id="PF08279">
    <property type="entry name" value="HTH_11"/>
    <property type="match status" value="1"/>
</dbReference>
<reference evidence="3 4" key="1">
    <citation type="submission" date="2018-09" db="EMBL/GenBank/DDBJ databases">
        <title>Comparative genomics of Leucobacter spp.</title>
        <authorList>
            <person name="Reis A.C."/>
            <person name="Kolvenbach B.A."/>
            <person name="Corvini P.F.X."/>
            <person name="Nunes O.C."/>
        </authorList>
    </citation>
    <scope>NUCLEOTIDE SEQUENCE [LARGE SCALE GENOMIC DNA]</scope>
    <source>
        <strain evidence="3 4">TAN 31504</strain>
    </source>
</reference>
<dbReference type="InterPro" id="IPR013196">
    <property type="entry name" value="HTH_11"/>
</dbReference>
<keyword evidence="4" id="KW-1185">Reference proteome</keyword>
<dbReference type="PANTHER" id="PTHR34580:SF3">
    <property type="entry name" value="PROTEIN PAFB"/>
    <property type="match status" value="1"/>
</dbReference>
<evidence type="ECO:0000259" key="2">
    <source>
        <dbReference type="Pfam" id="PF13280"/>
    </source>
</evidence>
<feature type="domain" description="Helix-turn-helix type 11" evidence="1">
    <location>
        <begin position="7"/>
        <end position="63"/>
    </location>
</feature>
<comment type="caution">
    <text evidence="3">The sequence shown here is derived from an EMBL/GenBank/DDBJ whole genome shotgun (WGS) entry which is preliminary data.</text>
</comment>
<sequence>MAAHLGRALEILDALQRAREHLPAVVLADRIRSTTRTVERIVRELRDLGFGIESMPGPHGGYRLGPGTRVSPLLPSENEIIALLAALRSAAFLGLEETDIDHSELAEKLLRMLPERHRTAAGDLSQYVAAYRSPAPKTSARVLRELGKCCRLRTVVAIDPDGDQLESSRATHTPTRTLEPHRIVQNEYLWYLIAWDRDARAWVRLRVDRIRGLRPLSHRFVQREIPDDDVAAFTVNAIATVPYACRVEAVFAASAEELAGRFPPDAVHIEPINAERCVVHTGAETVEAVAVYLLAPGVPFTIRSPVALRHWLREVARRLDAAGRDCPPGGDPGVGGG</sequence>
<gene>
    <name evidence="3" type="ORF">D3230_12605</name>
</gene>
<accession>A0ABS1SI28</accession>
<feature type="domain" description="WYL" evidence="2">
    <location>
        <begin position="169"/>
        <end position="214"/>
    </location>
</feature>
<evidence type="ECO:0000313" key="4">
    <source>
        <dbReference type="Proteomes" id="UP001645859"/>
    </source>
</evidence>
<dbReference type="PANTHER" id="PTHR34580">
    <property type="match status" value="1"/>
</dbReference>